<accession>A0A9W7FKU1</accession>
<dbReference type="AlphaFoldDB" id="A0A9W7FKU1"/>
<feature type="transmembrane region" description="Helical" evidence="1">
    <location>
        <begin position="52"/>
        <end position="71"/>
    </location>
</feature>
<keyword evidence="1" id="KW-1133">Transmembrane helix</keyword>
<keyword evidence="1" id="KW-0472">Membrane</keyword>
<evidence type="ECO:0000256" key="1">
    <source>
        <dbReference type="SAM" id="Phobius"/>
    </source>
</evidence>
<dbReference type="Proteomes" id="UP001165160">
    <property type="component" value="Unassembled WGS sequence"/>
</dbReference>
<gene>
    <name evidence="2" type="ORF">TrVE_jg10923</name>
</gene>
<proteinExistence type="predicted"/>
<sequence>MISSSFSNILKSGLKSHSIHRSIHRSVHRSNSSTSSTSFWSRKIKGRRGQTALQIGASVGLLITFVLIPTFRNYVKSWQTKKYDSSATRDYIHEEVFKRRLEDRRLLGLKTEFHRDEGEA</sequence>
<keyword evidence="3" id="KW-1185">Reference proteome</keyword>
<name>A0A9W7FKU1_9STRA</name>
<dbReference type="EMBL" id="BRXX01000479">
    <property type="protein sequence ID" value="GMI13861.1"/>
    <property type="molecule type" value="Genomic_DNA"/>
</dbReference>
<comment type="caution">
    <text evidence="2">The sequence shown here is derived from an EMBL/GenBank/DDBJ whole genome shotgun (WGS) entry which is preliminary data.</text>
</comment>
<organism evidence="2 3">
    <name type="scientific">Triparma verrucosa</name>
    <dbReference type="NCBI Taxonomy" id="1606542"/>
    <lineage>
        <taxon>Eukaryota</taxon>
        <taxon>Sar</taxon>
        <taxon>Stramenopiles</taxon>
        <taxon>Ochrophyta</taxon>
        <taxon>Bolidophyceae</taxon>
        <taxon>Parmales</taxon>
        <taxon>Triparmaceae</taxon>
        <taxon>Triparma</taxon>
    </lineage>
</organism>
<protein>
    <submittedName>
        <fullName evidence="2">Uncharacterized protein</fullName>
    </submittedName>
</protein>
<evidence type="ECO:0000313" key="3">
    <source>
        <dbReference type="Proteomes" id="UP001165160"/>
    </source>
</evidence>
<reference evidence="3" key="1">
    <citation type="journal article" date="2023" name="Commun. Biol.">
        <title>Genome analysis of Parmales, the sister group of diatoms, reveals the evolutionary specialization of diatoms from phago-mixotrophs to photoautotrophs.</title>
        <authorList>
            <person name="Ban H."/>
            <person name="Sato S."/>
            <person name="Yoshikawa S."/>
            <person name="Yamada K."/>
            <person name="Nakamura Y."/>
            <person name="Ichinomiya M."/>
            <person name="Sato N."/>
            <person name="Blanc-Mathieu R."/>
            <person name="Endo H."/>
            <person name="Kuwata A."/>
            <person name="Ogata H."/>
        </authorList>
    </citation>
    <scope>NUCLEOTIDE SEQUENCE [LARGE SCALE GENOMIC DNA]</scope>
    <source>
        <strain evidence="3">NIES 3699</strain>
    </source>
</reference>
<evidence type="ECO:0000313" key="2">
    <source>
        <dbReference type="EMBL" id="GMI13861.1"/>
    </source>
</evidence>
<keyword evidence="1" id="KW-0812">Transmembrane</keyword>